<comment type="similarity">
    <text evidence="2">Belongs to the nitronate monooxygenase family. NMO class I subfamily.</text>
</comment>
<reference evidence="12 13" key="1">
    <citation type="submission" date="2019-08" db="EMBL/GenBank/DDBJ databases">
        <title>Bioinformatics analysis of the strain L3 and L5.</title>
        <authorList>
            <person name="Li X."/>
        </authorList>
    </citation>
    <scope>NUCLEOTIDE SEQUENCE [LARGE SCALE GENOMIC DNA]</scope>
    <source>
        <strain evidence="12 13">L3</strain>
    </source>
</reference>
<dbReference type="InterPro" id="IPR004136">
    <property type="entry name" value="NMO"/>
</dbReference>
<evidence type="ECO:0000256" key="5">
    <source>
        <dbReference type="ARBA" id="ARBA00022643"/>
    </source>
</evidence>
<comment type="cofactor">
    <cofactor evidence="1">
        <name>FMN</name>
        <dbReference type="ChEBI" id="CHEBI:58210"/>
    </cofactor>
</comment>
<proteinExistence type="inferred from homology"/>
<keyword evidence="8 12" id="KW-0503">Monooxygenase</keyword>
<dbReference type="EMBL" id="VTPX01000020">
    <property type="protein sequence ID" value="KAA0015554.1"/>
    <property type="molecule type" value="Genomic_DNA"/>
</dbReference>
<name>A0A640WAE9_9GAMM</name>
<dbReference type="RefSeq" id="WP_149437696.1">
    <property type="nucleotide sequence ID" value="NZ_VTPX01000020.1"/>
</dbReference>
<keyword evidence="7" id="KW-0560">Oxidoreductase</keyword>
<dbReference type="InterPro" id="IPR013785">
    <property type="entry name" value="Aldolase_TIM"/>
</dbReference>
<dbReference type="SUPFAM" id="SSF51412">
    <property type="entry name" value="Inosine monophosphate dehydrogenase (IMPDH)"/>
    <property type="match status" value="1"/>
</dbReference>
<protein>
    <recommendedName>
        <fullName evidence="11">Nitronate monooxygenase</fullName>
    </recommendedName>
    <alternativeName>
        <fullName evidence="9">Propionate 3-nitronate monooxygenase</fullName>
    </alternativeName>
</protein>
<dbReference type="Proteomes" id="UP000466024">
    <property type="component" value="Unassembled WGS sequence"/>
</dbReference>
<evidence type="ECO:0000256" key="3">
    <source>
        <dbReference type="ARBA" id="ARBA00022575"/>
    </source>
</evidence>
<evidence type="ECO:0000256" key="1">
    <source>
        <dbReference type="ARBA" id="ARBA00001917"/>
    </source>
</evidence>
<dbReference type="Gene3D" id="3.20.20.70">
    <property type="entry name" value="Aldolase class I"/>
    <property type="match status" value="1"/>
</dbReference>
<dbReference type="CDD" id="cd04730">
    <property type="entry name" value="NPD_like"/>
    <property type="match status" value="1"/>
</dbReference>
<evidence type="ECO:0000256" key="4">
    <source>
        <dbReference type="ARBA" id="ARBA00022630"/>
    </source>
</evidence>
<dbReference type="FunFam" id="3.20.20.70:FF:000154">
    <property type="entry name" value="Probable nitronate monooxygenase"/>
    <property type="match status" value="1"/>
</dbReference>
<dbReference type="GO" id="GO:0018580">
    <property type="term" value="F:nitronate monooxygenase activity"/>
    <property type="evidence" value="ECO:0007669"/>
    <property type="project" value="InterPro"/>
</dbReference>
<evidence type="ECO:0000256" key="11">
    <source>
        <dbReference type="ARBA" id="ARBA00067136"/>
    </source>
</evidence>
<keyword evidence="13" id="KW-1185">Reference proteome</keyword>
<comment type="catalytic activity">
    <reaction evidence="10">
        <text>3 propionate 3-nitronate + 3 O2 + H2O = 3 3-oxopropanoate + 2 nitrate + nitrite + H2O2 + 3 H(+)</text>
        <dbReference type="Rhea" id="RHEA:57332"/>
        <dbReference type="ChEBI" id="CHEBI:15377"/>
        <dbReference type="ChEBI" id="CHEBI:15378"/>
        <dbReference type="ChEBI" id="CHEBI:15379"/>
        <dbReference type="ChEBI" id="CHEBI:16240"/>
        <dbReference type="ChEBI" id="CHEBI:16301"/>
        <dbReference type="ChEBI" id="CHEBI:17632"/>
        <dbReference type="ChEBI" id="CHEBI:33190"/>
        <dbReference type="ChEBI" id="CHEBI:136067"/>
    </reaction>
</comment>
<organism evidence="12 13">
    <name type="scientific">Salinicola corii</name>
    <dbReference type="NCBI Taxonomy" id="2606937"/>
    <lineage>
        <taxon>Bacteria</taxon>
        <taxon>Pseudomonadati</taxon>
        <taxon>Pseudomonadota</taxon>
        <taxon>Gammaproteobacteria</taxon>
        <taxon>Oceanospirillales</taxon>
        <taxon>Halomonadaceae</taxon>
        <taxon>Salinicola</taxon>
    </lineage>
</organism>
<evidence type="ECO:0000313" key="13">
    <source>
        <dbReference type="Proteomes" id="UP000466024"/>
    </source>
</evidence>
<keyword evidence="6" id="KW-0547">Nucleotide-binding</keyword>
<sequence>MTCEFINDLGLKAPIFQAPMAGVATPAMAAAVSNAGGLGALGVAASTPEGAGKAIRETRALTTRPFNVNVFCHAPALRDNDRERRWIERARPLFESFGATPPEQLREIYSPFQASDAMLEVLLETRPAVVSFHFGLPRPEQIEALRQAGCRLMATATCLAEARQIAERGLDAIVAQGWGAGGHRGVFDPDATDEGRSTQALTRQLVQEISLPIIAAGGLMDGADIQHALDWGAAAAQLGTAFIRCPESAADEAYRARLVSGGGTVMTRAISGRPARCLVNRFTAWAEDAICEDIPAYPNTYDLGKALNAAAKERGETGFGAQWAGIGKARGDIFPAGELILKLEEERRAAASNGDHRLEG</sequence>
<evidence type="ECO:0000256" key="7">
    <source>
        <dbReference type="ARBA" id="ARBA00023002"/>
    </source>
</evidence>
<comment type="caution">
    <text evidence="12">The sequence shown here is derived from an EMBL/GenBank/DDBJ whole genome shotgun (WGS) entry which is preliminary data.</text>
</comment>
<gene>
    <name evidence="12" type="ORF">F0A16_20340</name>
</gene>
<evidence type="ECO:0000256" key="9">
    <source>
        <dbReference type="ARBA" id="ARBA00031155"/>
    </source>
</evidence>
<dbReference type="GO" id="GO:0009636">
    <property type="term" value="P:response to toxic substance"/>
    <property type="evidence" value="ECO:0007669"/>
    <property type="project" value="UniProtKB-KW"/>
</dbReference>
<keyword evidence="5" id="KW-0288">FMN</keyword>
<keyword evidence="4" id="KW-0285">Flavoprotein</keyword>
<dbReference type="PANTHER" id="PTHR42747:SF3">
    <property type="entry name" value="NITRONATE MONOOXYGENASE-RELATED"/>
    <property type="match status" value="1"/>
</dbReference>
<dbReference type="Pfam" id="PF03060">
    <property type="entry name" value="NMO"/>
    <property type="match status" value="1"/>
</dbReference>
<evidence type="ECO:0000256" key="2">
    <source>
        <dbReference type="ARBA" id="ARBA00009881"/>
    </source>
</evidence>
<evidence type="ECO:0000256" key="6">
    <source>
        <dbReference type="ARBA" id="ARBA00022741"/>
    </source>
</evidence>
<evidence type="ECO:0000256" key="8">
    <source>
        <dbReference type="ARBA" id="ARBA00023033"/>
    </source>
</evidence>
<keyword evidence="3" id="KW-0216">Detoxification</keyword>
<dbReference type="AlphaFoldDB" id="A0A640WAE9"/>
<evidence type="ECO:0000256" key="10">
    <source>
        <dbReference type="ARBA" id="ARBA00049401"/>
    </source>
</evidence>
<evidence type="ECO:0000313" key="12">
    <source>
        <dbReference type="EMBL" id="KAA0015554.1"/>
    </source>
</evidence>
<dbReference type="GO" id="GO:0000166">
    <property type="term" value="F:nucleotide binding"/>
    <property type="evidence" value="ECO:0007669"/>
    <property type="project" value="UniProtKB-KW"/>
</dbReference>
<accession>A0A640WAE9</accession>
<dbReference type="PANTHER" id="PTHR42747">
    <property type="entry name" value="NITRONATE MONOOXYGENASE-RELATED"/>
    <property type="match status" value="1"/>
</dbReference>